<reference evidence="2 3" key="1">
    <citation type="journal article" date="2014" name="ISME J.">
        <title>Ecophysiology of Thioploca ingrica as revealed by the complete genome sequence supplemented with proteomic evidence.</title>
        <authorList>
            <person name="Kojima H."/>
            <person name="Ogura Y."/>
            <person name="Yamamoto N."/>
            <person name="Togashi T."/>
            <person name="Mori H."/>
            <person name="Watanabe T."/>
            <person name="Nemoto F."/>
            <person name="Kurokawa K."/>
            <person name="Hayashi T."/>
            <person name="Fukui M."/>
        </authorList>
    </citation>
    <scope>NUCLEOTIDE SEQUENCE [LARGE SCALE GENOMIC DNA]</scope>
</reference>
<dbReference type="Proteomes" id="UP000031623">
    <property type="component" value="Chromosome"/>
</dbReference>
<dbReference type="EMBL" id="AP014633">
    <property type="protein sequence ID" value="BAP55595.1"/>
    <property type="molecule type" value="Genomic_DNA"/>
</dbReference>
<feature type="signal peptide" evidence="1">
    <location>
        <begin position="1"/>
        <end position="26"/>
    </location>
</feature>
<dbReference type="KEGG" id="tig:THII_1298"/>
<dbReference type="AlphaFoldDB" id="A0A090AKM5"/>
<evidence type="ECO:0000256" key="1">
    <source>
        <dbReference type="SAM" id="SignalP"/>
    </source>
</evidence>
<dbReference type="HOGENOM" id="CLU_2482308_0_0_6"/>
<protein>
    <recommendedName>
        <fullName evidence="4">Secreted protein</fullName>
    </recommendedName>
</protein>
<gene>
    <name evidence="2" type="ORF">THII_1298</name>
</gene>
<sequence length="87" mass="10141">MKKKLLTVTVSALLISIIGLATEASAYIAERNSKNSYKKLDYYLNISCFERVKESVCTLPKPQSYNLNTKKYQEEYHDFYELSQDIF</sequence>
<evidence type="ECO:0000313" key="3">
    <source>
        <dbReference type="Proteomes" id="UP000031623"/>
    </source>
</evidence>
<proteinExistence type="predicted"/>
<keyword evidence="1" id="KW-0732">Signal</keyword>
<evidence type="ECO:0000313" key="2">
    <source>
        <dbReference type="EMBL" id="BAP55595.1"/>
    </source>
</evidence>
<name>A0A090AKM5_9GAMM</name>
<accession>A0A090AKM5</accession>
<feature type="chain" id="PRO_5001852814" description="Secreted protein" evidence="1">
    <location>
        <begin position="27"/>
        <end position="87"/>
    </location>
</feature>
<organism evidence="2 3">
    <name type="scientific">Thioploca ingrica</name>
    <dbReference type="NCBI Taxonomy" id="40754"/>
    <lineage>
        <taxon>Bacteria</taxon>
        <taxon>Pseudomonadati</taxon>
        <taxon>Pseudomonadota</taxon>
        <taxon>Gammaproteobacteria</taxon>
        <taxon>Thiotrichales</taxon>
        <taxon>Thiotrichaceae</taxon>
        <taxon>Thioploca</taxon>
    </lineage>
</organism>
<evidence type="ECO:0008006" key="4">
    <source>
        <dbReference type="Google" id="ProtNLM"/>
    </source>
</evidence>
<keyword evidence="3" id="KW-1185">Reference proteome</keyword>